<reference evidence="1 2" key="1">
    <citation type="submission" date="2024-04" db="EMBL/GenBank/DDBJ databases">
        <title>Novel species of the genus Ideonella isolated from streams.</title>
        <authorList>
            <person name="Lu H."/>
        </authorList>
    </citation>
    <scope>NUCLEOTIDE SEQUENCE [LARGE SCALE GENOMIC DNA]</scope>
    <source>
        <strain evidence="1 2">LYT19W</strain>
    </source>
</reference>
<evidence type="ECO:0000313" key="1">
    <source>
        <dbReference type="EMBL" id="MEK8045587.1"/>
    </source>
</evidence>
<dbReference type="Proteomes" id="UP001379945">
    <property type="component" value="Unassembled WGS sequence"/>
</dbReference>
<evidence type="ECO:0000313" key="2">
    <source>
        <dbReference type="Proteomes" id="UP001379945"/>
    </source>
</evidence>
<gene>
    <name evidence="1" type="ORF">AACH00_04395</name>
</gene>
<protein>
    <submittedName>
        <fullName evidence="1">Uncharacterized protein</fullName>
    </submittedName>
</protein>
<accession>A0ABU9C4P7</accession>
<organism evidence="1 2">
    <name type="scientific">Ideonella margarita</name>
    <dbReference type="NCBI Taxonomy" id="2984191"/>
    <lineage>
        <taxon>Bacteria</taxon>
        <taxon>Pseudomonadati</taxon>
        <taxon>Pseudomonadota</taxon>
        <taxon>Betaproteobacteria</taxon>
        <taxon>Burkholderiales</taxon>
        <taxon>Sphaerotilaceae</taxon>
        <taxon>Ideonella</taxon>
    </lineage>
</organism>
<keyword evidence="2" id="KW-1185">Reference proteome</keyword>
<name>A0ABU9C4P7_9BURK</name>
<sequence length="90" mass="9899">MLRPLLTVHGVLSPRLASHAYRYSAARGLRLVAATLLRLSRRLTAAQPAALYKRPITDLPRLEFHAEAGAPEGALYVDGEYVGHLPLTRL</sequence>
<comment type="caution">
    <text evidence="1">The sequence shown here is derived from an EMBL/GenBank/DDBJ whole genome shotgun (WGS) entry which is preliminary data.</text>
</comment>
<dbReference type="RefSeq" id="WP_341397820.1">
    <property type="nucleotide sequence ID" value="NZ_JBBUTI010000002.1"/>
</dbReference>
<proteinExistence type="predicted"/>
<dbReference type="EMBL" id="JBBUTI010000002">
    <property type="protein sequence ID" value="MEK8045587.1"/>
    <property type="molecule type" value="Genomic_DNA"/>
</dbReference>